<feature type="region of interest" description="Disordered" evidence="1">
    <location>
        <begin position="191"/>
        <end position="216"/>
    </location>
</feature>
<feature type="transmembrane region" description="Helical" evidence="2">
    <location>
        <begin position="153"/>
        <end position="174"/>
    </location>
</feature>
<organism evidence="3 4">
    <name type="scientific">Tetrahymena thermophila (strain SB210)</name>
    <dbReference type="NCBI Taxonomy" id="312017"/>
    <lineage>
        <taxon>Eukaryota</taxon>
        <taxon>Sar</taxon>
        <taxon>Alveolata</taxon>
        <taxon>Ciliophora</taxon>
        <taxon>Intramacronucleata</taxon>
        <taxon>Oligohymenophorea</taxon>
        <taxon>Hymenostomatida</taxon>
        <taxon>Tetrahymenina</taxon>
        <taxon>Tetrahymenidae</taxon>
        <taxon>Tetrahymena</taxon>
    </lineage>
</organism>
<dbReference type="AlphaFoldDB" id="Q23CT8"/>
<dbReference type="KEGG" id="tet:TTHERM_00052520"/>
<dbReference type="OMA" id="ILAIMFK"/>
<dbReference type="EMBL" id="GG662712">
    <property type="protein sequence ID" value="EAR94454.1"/>
    <property type="molecule type" value="Genomic_DNA"/>
</dbReference>
<feature type="compositionally biased region" description="Polar residues" evidence="1">
    <location>
        <begin position="191"/>
        <end position="202"/>
    </location>
</feature>
<evidence type="ECO:0000256" key="2">
    <source>
        <dbReference type="SAM" id="Phobius"/>
    </source>
</evidence>
<evidence type="ECO:0000256" key="1">
    <source>
        <dbReference type="SAM" id="MobiDB-lite"/>
    </source>
</evidence>
<gene>
    <name evidence="3" type="ORF">TTHERM_00052520</name>
</gene>
<protein>
    <submittedName>
        <fullName evidence="3">Transmembrane protein, putative</fullName>
    </submittedName>
</protein>
<dbReference type="RefSeq" id="XP_001014948.1">
    <property type="nucleotide sequence ID" value="XM_001014948.1"/>
</dbReference>
<dbReference type="InParanoid" id="Q23CT8"/>
<sequence>MSSNEPGPEIQKILKVVESQAGQVPQNEVLQQPKSQQAKNLLEQLEYFKFQFTLKFRHIAWMGLATYLCYDRYRAYQQYREEKQQIFGQNRKLLQEKYGKINQKYTQSTIHPRGDPDQGDWVYFEELPDEDQKLFLQRKLSYQNKAAHFNSFMPLYITSGLCFPISAFFLGAVFKKKIFDDQFSINSRNKNQLQANQQDKVTQQNNNQPPEQNNISNIPKLQEKKQNFLDVFIQTKLPNNVIYGLVGGFSLASSIKILQFFM</sequence>
<reference evidence="4" key="1">
    <citation type="journal article" date="2006" name="PLoS Biol.">
        <title>Macronuclear genome sequence of the ciliate Tetrahymena thermophila, a model eukaryote.</title>
        <authorList>
            <person name="Eisen J.A."/>
            <person name="Coyne R.S."/>
            <person name="Wu M."/>
            <person name="Wu D."/>
            <person name="Thiagarajan M."/>
            <person name="Wortman J.R."/>
            <person name="Badger J.H."/>
            <person name="Ren Q."/>
            <person name="Amedeo P."/>
            <person name="Jones K.M."/>
            <person name="Tallon L.J."/>
            <person name="Delcher A.L."/>
            <person name="Salzberg S.L."/>
            <person name="Silva J.C."/>
            <person name="Haas B.J."/>
            <person name="Majoros W.H."/>
            <person name="Farzad M."/>
            <person name="Carlton J.M."/>
            <person name="Smith R.K. Jr."/>
            <person name="Garg J."/>
            <person name="Pearlman R.E."/>
            <person name="Karrer K.M."/>
            <person name="Sun L."/>
            <person name="Manning G."/>
            <person name="Elde N.C."/>
            <person name="Turkewitz A.P."/>
            <person name="Asai D.J."/>
            <person name="Wilkes D.E."/>
            <person name="Wang Y."/>
            <person name="Cai H."/>
            <person name="Collins K."/>
            <person name="Stewart B.A."/>
            <person name="Lee S.R."/>
            <person name="Wilamowska K."/>
            <person name="Weinberg Z."/>
            <person name="Ruzzo W.L."/>
            <person name="Wloga D."/>
            <person name="Gaertig J."/>
            <person name="Frankel J."/>
            <person name="Tsao C.-C."/>
            <person name="Gorovsky M.A."/>
            <person name="Keeling P.J."/>
            <person name="Waller R.F."/>
            <person name="Patron N.J."/>
            <person name="Cherry J.M."/>
            <person name="Stover N.A."/>
            <person name="Krieger C.J."/>
            <person name="del Toro C."/>
            <person name="Ryder H.F."/>
            <person name="Williamson S.C."/>
            <person name="Barbeau R.A."/>
            <person name="Hamilton E.P."/>
            <person name="Orias E."/>
        </authorList>
    </citation>
    <scope>NUCLEOTIDE SEQUENCE [LARGE SCALE GENOMIC DNA]</scope>
    <source>
        <strain evidence="4">SB210</strain>
    </source>
</reference>
<dbReference type="GeneID" id="7843959"/>
<dbReference type="OrthoDB" id="10643639at2759"/>
<keyword evidence="4" id="KW-1185">Reference proteome</keyword>
<keyword evidence="2" id="KW-0472">Membrane</keyword>
<feature type="compositionally biased region" description="Low complexity" evidence="1">
    <location>
        <begin position="203"/>
        <end position="216"/>
    </location>
</feature>
<keyword evidence="2 3" id="KW-0812">Transmembrane</keyword>
<feature type="transmembrane region" description="Helical" evidence="2">
    <location>
        <begin position="241"/>
        <end position="261"/>
    </location>
</feature>
<keyword evidence="2" id="KW-1133">Transmembrane helix</keyword>
<dbReference type="HOGENOM" id="CLU_1063480_0_0_1"/>
<dbReference type="Proteomes" id="UP000009168">
    <property type="component" value="Unassembled WGS sequence"/>
</dbReference>
<evidence type="ECO:0000313" key="4">
    <source>
        <dbReference type="Proteomes" id="UP000009168"/>
    </source>
</evidence>
<proteinExistence type="predicted"/>
<evidence type="ECO:0000313" key="3">
    <source>
        <dbReference type="EMBL" id="EAR94454.1"/>
    </source>
</evidence>
<name>Q23CT8_TETTS</name>
<accession>Q23CT8</accession>